<dbReference type="RefSeq" id="WP_133619754.1">
    <property type="nucleotide sequence ID" value="NZ_JAARQJ010000012.1"/>
</dbReference>
<name>A0A4R6ZTL0_9LIST</name>
<comment type="caution">
    <text evidence="2">The sequence shown here is derived from an EMBL/GenBank/DDBJ whole genome shotgun (WGS) entry which is preliminary data.</text>
</comment>
<dbReference type="STRING" id="1265846.PROCOU_06418"/>
<feature type="transmembrane region" description="Helical" evidence="1">
    <location>
        <begin position="178"/>
        <end position="203"/>
    </location>
</feature>
<organism evidence="2 3">
    <name type="scientific">Listeria rocourtiae</name>
    <dbReference type="NCBI Taxonomy" id="647910"/>
    <lineage>
        <taxon>Bacteria</taxon>
        <taxon>Bacillati</taxon>
        <taxon>Bacillota</taxon>
        <taxon>Bacilli</taxon>
        <taxon>Bacillales</taxon>
        <taxon>Listeriaceae</taxon>
        <taxon>Listeria</taxon>
    </lineage>
</organism>
<evidence type="ECO:0000256" key="1">
    <source>
        <dbReference type="SAM" id="Phobius"/>
    </source>
</evidence>
<reference evidence="2 3" key="1">
    <citation type="submission" date="2019-03" db="EMBL/GenBank/DDBJ databases">
        <title>Genomic Encyclopedia of Type Strains, Phase III (KMG-III): the genomes of soil and plant-associated and newly described type strains.</title>
        <authorList>
            <person name="Whitman W."/>
        </authorList>
    </citation>
    <scope>NUCLEOTIDE SEQUENCE [LARGE SCALE GENOMIC DNA]</scope>
    <source>
        <strain evidence="2 3">CECT 7972</strain>
    </source>
</reference>
<gene>
    <name evidence="2" type="ORF">DFP96_101466</name>
</gene>
<dbReference type="AlphaFoldDB" id="A0A4R6ZTL0"/>
<accession>A0A4R6ZTL0</accession>
<feature type="transmembrane region" description="Helical" evidence="1">
    <location>
        <begin position="210"/>
        <end position="230"/>
    </location>
</feature>
<dbReference type="EMBL" id="SNZK01000001">
    <property type="protein sequence ID" value="TDR55529.1"/>
    <property type="molecule type" value="Genomic_DNA"/>
</dbReference>
<feature type="transmembrane region" description="Helical" evidence="1">
    <location>
        <begin position="42"/>
        <end position="60"/>
    </location>
</feature>
<dbReference type="OrthoDB" id="2360785at2"/>
<keyword evidence="1" id="KW-0472">Membrane</keyword>
<feature type="transmembrane region" description="Helical" evidence="1">
    <location>
        <begin position="242"/>
        <end position="262"/>
    </location>
</feature>
<protein>
    <submittedName>
        <fullName evidence="2">Uncharacterized protein</fullName>
    </submittedName>
</protein>
<keyword evidence="1" id="KW-0812">Transmembrane</keyword>
<feature type="transmembrane region" description="Helical" evidence="1">
    <location>
        <begin position="135"/>
        <end position="158"/>
    </location>
</feature>
<sequence>MRKYYMHQIGMALMMMFGVITGLGAVRRLMYLTLLDQERSSLYWIIELGLSVIMIVTTILSYSDRRLKGTEVVVSLLFVTYFTYFVIRAVIGVEEVVNVQNANILTMLVGLAMFAAFVLFYTTENEKIIVKKEKRILTASGFVMVLIGAGLGILLAALRYQAYIEKKDWDGLDFQKTIFYPAMISMGEYLFVAFAFILMAFLLFQKWHLLLAYVGMGIAVRELLFGWLQIQALRGDDVALTMLTILPLFVGLTGFIGFLLFVGGANRGEQEEQT</sequence>
<keyword evidence="1" id="KW-1133">Transmembrane helix</keyword>
<keyword evidence="3" id="KW-1185">Reference proteome</keyword>
<feature type="transmembrane region" description="Helical" evidence="1">
    <location>
        <begin position="72"/>
        <end position="91"/>
    </location>
</feature>
<feature type="transmembrane region" description="Helical" evidence="1">
    <location>
        <begin position="12"/>
        <end position="30"/>
    </location>
</feature>
<evidence type="ECO:0000313" key="2">
    <source>
        <dbReference type="EMBL" id="TDR55529.1"/>
    </source>
</evidence>
<evidence type="ECO:0000313" key="3">
    <source>
        <dbReference type="Proteomes" id="UP000295558"/>
    </source>
</evidence>
<dbReference type="Proteomes" id="UP000295558">
    <property type="component" value="Unassembled WGS sequence"/>
</dbReference>
<feature type="transmembrane region" description="Helical" evidence="1">
    <location>
        <begin position="103"/>
        <end position="123"/>
    </location>
</feature>
<proteinExistence type="predicted"/>